<feature type="region of interest" description="Disordered" evidence="1">
    <location>
        <begin position="926"/>
        <end position="945"/>
    </location>
</feature>
<name>A0A556MY88_9FLAO</name>
<comment type="caution">
    <text evidence="4">The sequence shown here is derived from an EMBL/GenBank/DDBJ whole genome shotgun (WGS) entry which is preliminary data.</text>
</comment>
<feature type="signal peptide" evidence="2">
    <location>
        <begin position="1"/>
        <end position="21"/>
    </location>
</feature>
<evidence type="ECO:0000259" key="3">
    <source>
        <dbReference type="Pfam" id="PF14905"/>
    </source>
</evidence>
<accession>A0A556MY88</accession>
<feature type="compositionally biased region" description="Basic and acidic residues" evidence="1">
    <location>
        <begin position="929"/>
        <end position="945"/>
    </location>
</feature>
<organism evidence="4 5">
    <name type="scientific">Fluviicola chungangensis</name>
    <dbReference type="NCBI Taxonomy" id="2597671"/>
    <lineage>
        <taxon>Bacteria</taxon>
        <taxon>Pseudomonadati</taxon>
        <taxon>Bacteroidota</taxon>
        <taxon>Flavobacteriia</taxon>
        <taxon>Flavobacteriales</taxon>
        <taxon>Crocinitomicaceae</taxon>
        <taxon>Fluviicola</taxon>
    </lineage>
</organism>
<dbReference type="InterPro" id="IPR041700">
    <property type="entry name" value="OMP_b-brl_3"/>
</dbReference>
<dbReference type="SUPFAM" id="SSF49464">
    <property type="entry name" value="Carboxypeptidase regulatory domain-like"/>
    <property type="match status" value="1"/>
</dbReference>
<protein>
    <submittedName>
        <fullName evidence="4">Outer membrane beta-barrel protein</fullName>
    </submittedName>
</protein>
<keyword evidence="5" id="KW-1185">Reference proteome</keyword>
<feature type="domain" description="Outer membrane protein beta-barrel" evidence="3">
    <location>
        <begin position="450"/>
        <end position="808"/>
    </location>
</feature>
<keyword evidence="2" id="KW-0732">Signal</keyword>
<dbReference type="Pfam" id="PF13715">
    <property type="entry name" value="CarbopepD_reg_2"/>
    <property type="match status" value="1"/>
</dbReference>
<feature type="chain" id="PRO_5021789184" evidence="2">
    <location>
        <begin position="22"/>
        <end position="945"/>
    </location>
</feature>
<dbReference type="Gene3D" id="2.60.40.1120">
    <property type="entry name" value="Carboxypeptidase-like, regulatory domain"/>
    <property type="match status" value="1"/>
</dbReference>
<gene>
    <name evidence="4" type="ORF">FO442_09795</name>
</gene>
<dbReference type="EMBL" id="VLPL01000004">
    <property type="protein sequence ID" value="TSJ44880.1"/>
    <property type="molecule type" value="Genomic_DNA"/>
</dbReference>
<sequence>MQMRFILGTLLTLLCSFISYSQTELSGKISDLKTSEKLMDARVALLSPVDSSVVKAANTDENGMYLLAGLTPGNYILKVSLFEYVDQFKNISLPEGKAITDIAMKTDTKLDEVTIEANAVRVEQKGDTTQYNADAYKTNPDATVQDLITKMPGITLENGVVKAQGEQITKVLIDGQEFFGDDAAAAMKNLPAEIVSKIQVYDQASDQAKFTGISDGNEAKALNIVTKAGKNNGQFGKIYGGYGTPNNLYVAGANVNFFKGTRRFSVVGMSNNVNQQNFSTDDILGVTGSTGNTGRGGRYGGNDNENYLVSQQNGVSMTHGLGLNLSDKWGKKKNTKVTGSYFFNQSDTKNAQQTNRTYVLSTTAGQIYSEDFLSTIKNANHRLNFKFDLALDSMNSLVITPKVSYQGNTREQTTDGTTVDGTNALINQVNNRTYTETKGLNASTSILWRHRFAKPRRTFSANLTGTYNVKEGNNGQLSSSRYYDETGQDSLADINQHTDNNTSGYGVNGRFSFTEPISKSWSGELYYAPAYSANNADKRTYDFDSIANSYYYMDTTLSNVFENQTLVNEGGTNFRFQKNKVGLQLGVGYQNSLLMNTQEFPTDRDVNLSFNSILPFMRFKYEFSKSTGLMLVYRAGTRNPTIDQLQNAIDNSNPLSLSSGNPELKQQYNHRVFARFNNTNIRKATNFNIFFGGEVNRNYISNGTIIATSDTVVNGNILLQRGAQFRQPVNLPGSYNARTSISYGFSVTKLKLNLNFYLGGAYSVAPGLINNVINQAKTSNANGGLTISSNISENLDFTVGYTLNYNNVINTRQNVSANEYFVHNVNARFNWIIKERLVINSTYSVNAYAGLGSGYNQTIMLWNGGIGYKLLKKKQLELRVSVFDILNNNNSISRNVTESYIEDVKSNVLNRYYMFTATYTLRNFGTKTPDPKETHSHEDGGPPPH</sequence>
<dbReference type="SUPFAM" id="SSF56935">
    <property type="entry name" value="Porins"/>
    <property type="match status" value="2"/>
</dbReference>
<dbReference type="AlphaFoldDB" id="A0A556MY88"/>
<proteinExistence type="predicted"/>
<dbReference type="OrthoDB" id="1682379at2"/>
<evidence type="ECO:0000313" key="5">
    <source>
        <dbReference type="Proteomes" id="UP000316008"/>
    </source>
</evidence>
<evidence type="ECO:0000256" key="1">
    <source>
        <dbReference type="SAM" id="MobiDB-lite"/>
    </source>
</evidence>
<dbReference type="InterPro" id="IPR008969">
    <property type="entry name" value="CarboxyPept-like_regulatory"/>
</dbReference>
<dbReference type="Pfam" id="PF14905">
    <property type="entry name" value="OMP_b-brl_3"/>
    <property type="match status" value="1"/>
</dbReference>
<evidence type="ECO:0000313" key="4">
    <source>
        <dbReference type="EMBL" id="TSJ44880.1"/>
    </source>
</evidence>
<dbReference type="Proteomes" id="UP000316008">
    <property type="component" value="Unassembled WGS sequence"/>
</dbReference>
<evidence type="ECO:0000256" key="2">
    <source>
        <dbReference type="SAM" id="SignalP"/>
    </source>
</evidence>
<reference evidence="4 5" key="1">
    <citation type="submission" date="2019-07" db="EMBL/GenBank/DDBJ databases">
        <authorList>
            <person name="Huq M.A."/>
        </authorList>
    </citation>
    <scope>NUCLEOTIDE SEQUENCE [LARGE SCALE GENOMIC DNA]</scope>
    <source>
        <strain evidence="4 5">MAH-3</strain>
    </source>
</reference>